<keyword evidence="1" id="KW-0805">Transcription regulation</keyword>
<dbReference type="Pfam" id="PF12833">
    <property type="entry name" value="HTH_18"/>
    <property type="match status" value="1"/>
</dbReference>
<keyword evidence="2" id="KW-0238">DNA-binding</keyword>
<dbReference type="InterPro" id="IPR035418">
    <property type="entry name" value="AraC-bd_2"/>
</dbReference>
<dbReference type="RefSeq" id="WP_337706923.1">
    <property type="nucleotide sequence ID" value="NZ_JBBEGM010000019.1"/>
</dbReference>
<sequence>MTVSHGAVQRHRVTTTDPEEAVEYQQAYARFRAGPVRREGFEFVLETASIGSMSVGHMRHAARMEAQAEPTAALVAVEVLAGRVHVRDDRGNEAATDVVLAPHWARHAARWAGYLRLTTLDPAEVARVGAERSGLAPPDVRFDTMTPLSAGHGRYWTRLVDHVDRDLLAYDDLMALPLLRQEAAHRLIAGALVVFPNSTLGARPGGQDSGEPATVRRAMAYIDAHADEDITVTEVADAARMGPRGLQAAFRRHRGETPLAYLRQVRMERAHHHLLAADPADGVTVGDVAARWGFSNAGRFSAAYRQAYGCSPRETLNR</sequence>
<dbReference type="InterPro" id="IPR050204">
    <property type="entry name" value="AraC_XylS_family_regulators"/>
</dbReference>
<name>A0ABU8MDZ2_9PSEU</name>
<feature type="domain" description="HTH araC/xylS-type" evidence="4">
    <location>
        <begin position="216"/>
        <end position="318"/>
    </location>
</feature>
<evidence type="ECO:0000259" key="4">
    <source>
        <dbReference type="PROSITE" id="PS01124"/>
    </source>
</evidence>
<dbReference type="PANTHER" id="PTHR46796">
    <property type="entry name" value="HTH-TYPE TRANSCRIPTIONAL ACTIVATOR RHAS-RELATED"/>
    <property type="match status" value="1"/>
</dbReference>
<dbReference type="Proteomes" id="UP001369736">
    <property type="component" value="Unassembled WGS sequence"/>
</dbReference>
<evidence type="ECO:0000313" key="5">
    <source>
        <dbReference type="EMBL" id="MEJ2865550.1"/>
    </source>
</evidence>
<keyword evidence="6" id="KW-1185">Reference proteome</keyword>
<dbReference type="SUPFAM" id="SSF46689">
    <property type="entry name" value="Homeodomain-like"/>
    <property type="match status" value="2"/>
</dbReference>
<keyword evidence="3" id="KW-0804">Transcription</keyword>
<organism evidence="5 6">
    <name type="scientific">Actinomycetospora flava</name>
    <dbReference type="NCBI Taxonomy" id="3129232"/>
    <lineage>
        <taxon>Bacteria</taxon>
        <taxon>Bacillati</taxon>
        <taxon>Actinomycetota</taxon>
        <taxon>Actinomycetes</taxon>
        <taxon>Pseudonocardiales</taxon>
        <taxon>Pseudonocardiaceae</taxon>
        <taxon>Actinomycetospora</taxon>
    </lineage>
</organism>
<dbReference type="InterPro" id="IPR009057">
    <property type="entry name" value="Homeodomain-like_sf"/>
</dbReference>
<dbReference type="PROSITE" id="PS01124">
    <property type="entry name" value="HTH_ARAC_FAMILY_2"/>
    <property type="match status" value="1"/>
</dbReference>
<dbReference type="SMART" id="SM00342">
    <property type="entry name" value="HTH_ARAC"/>
    <property type="match status" value="1"/>
</dbReference>
<evidence type="ECO:0000256" key="3">
    <source>
        <dbReference type="ARBA" id="ARBA00023163"/>
    </source>
</evidence>
<dbReference type="InterPro" id="IPR018060">
    <property type="entry name" value="HTH_AraC"/>
</dbReference>
<proteinExistence type="predicted"/>
<dbReference type="Pfam" id="PF14525">
    <property type="entry name" value="AraC_binding_2"/>
    <property type="match status" value="1"/>
</dbReference>
<protein>
    <submittedName>
        <fullName evidence="5">AraC family transcriptional regulator</fullName>
    </submittedName>
</protein>
<dbReference type="EMBL" id="JBBEGM010000019">
    <property type="protein sequence ID" value="MEJ2865550.1"/>
    <property type="molecule type" value="Genomic_DNA"/>
</dbReference>
<evidence type="ECO:0000313" key="6">
    <source>
        <dbReference type="Proteomes" id="UP001369736"/>
    </source>
</evidence>
<comment type="caution">
    <text evidence="5">The sequence shown here is derived from an EMBL/GenBank/DDBJ whole genome shotgun (WGS) entry which is preliminary data.</text>
</comment>
<accession>A0ABU8MDZ2</accession>
<gene>
    <name evidence="5" type="ORF">WCD58_30635</name>
</gene>
<evidence type="ECO:0000256" key="2">
    <source>
        <dbReference type="ARBA" id="ARBA00023125"/>
    </source>
</evidence>
<reference evidence="5 6" key="1">
    <citation type="submission" date="2024-03" db="EMBL/GenBank/DDBJ databases">
        <title>Actinomycetospora sp. OC33-EN07, a novel actinomycete isolated from wild orchid (Aerides multiflora).</title>
        <authorList>
            <person name="Suriyachadkun C."/>
        </authorList>
    </citation>
    <scope>NUCLEOTIDE SEQUENCE [LARGE SCALE GENOMIC DNA]</scope>
    <source>
        <strain evidence="5 6">OC33-EN07</strain>
    </source>
</reference>
<dbReference type="Gene3D" id="1.10.10.60">
    <property type="entry name" value="Homeodomain-like"/>
    <property type="match status" value="1"/>
</dbReference>
<evidence type="ECO:0000256" key="1">
    <source>
        <dbReference type="ARBA" id="ARBA00023015"/>
    </source>
</evidence>